<keyword evidence="4" id="KW-1185">Reference proteome</keyword>
<feature type="region of interest" description="Disordered" evidence="1">
    <location>
        <begin position="240"/>
        <end position="259"/>
    </location>
</feature>
<evidence type="ECO:0000256" key="2">
    <source>
        <dbReference type="SAM" id="SignalP"/>
    </source>
</evidence>
<reference evidence="3 4" key="1">
    <citation type="submission" date="2018-12" db="EMBL/GenBank/DDBJ databases">
        <title>Dyella dinghuensis sp. nov. DHOA06 and Dyella choica sp. nov. 4M-K27, isolated from forest soil.</title>
        <authorList>
            <person name="Qiu L.-H."/>
            <person name="Gao Z.-H."/>
        </authorList>
    </citation>
    <scope>NUCLEOTIDE SEQUENCE [LARGE SCALE GENOMIC DNA]</scope>
    <source>
        <strain evidence="3 4">DHOA06</strain>
    </source>
</reference>
<keyword evidence="2" id="KW-0732">Signal</keyword>
<dbReference type="PROSITE" id="PS51257">
    <property type="entry name" value="PROKAR_LIPOPROTEIN"/>
    <property type="match status" value="1"/>
</dbReference>
<evidence type="ECO:0000313" key="3">
    <source>
        <dbReference type="EMBL" id="RUL62212.1"/>
    </source>
</evidence>
<dbReference type="RefSeq" id="WP_126674656.1">
    <property type="nucleotide sequence ID" value="NZ_RYZR01000007.1"/>
</dbReference>
<evidence type="ECO:0000313" key="4">
    <source>
        <dbReference type="Proteomes" id="UP000267077"/>
    </source>
</evidence>
<name>A0A432LPU9_9GAMM</name>
<feature type="compositionally biased region" description="Low complexity" evidence="1">
    <location>
        <begin position="249"/>
        <end position="259"/>
    </location>
</feature>
<dbReference type="OrthoDB" id="5951236at2"/>
<dbReference type="Proteomes" id="UP000267077">
    <property type="component" value="Unassembled WGS sequence"/>
</dbReference>
<accession>A0A432LPU9</accession>
<feature type="chain" id="PRO_5019379414" evidence="2">
    <location>
        <begin position="22"/>
        <end position="336"/>
    </location>
</feature>
<dbReference type="EMBL" id="RYZR01000007">
    <property type="protein sequence ID" value="RUL62212.1"/>
    <property type="molecule type" value="Genomic_DNA"/>
</dbReference>
<feature type="signal peptide" evidence="2">
    <location>
        <begin position="1"/>
        <end position="21"/>
    </location>
</feature>
<evidence type="ECO:0000256" key="1">
    <source>
        <dbReference type="SAM" id="MobiDB-lite"/>
    </source>
</evidence>
<comment type="caution">
    <text evidence="3">The sequence shown here is derived from an EMBL/GenBank/DDBJ whole genome shotgun (WGS) entry which is preliminary data.</text>
</comment>
<gene>
    <name evidence="3" type="ORF">EKH79_15105</name>
</gene>
<dbReference type="NCBIfam" id="NF047637">
    <property type="entry name" value="lipo_CC0125"/>
    <property type="match status" value="1"/>
</dbReference>
<protein>
    <submittedName>
        <fullName evidence="3">Uncharacterized protein</fullName>
    </submittedName>
</protein>
<sequence length="336" mass="35295">MKGLCKLVASLLAATVLGGCATAYQQRNIVNGGGYSETKVDDNDYIVYFDANGKTSKDRVWYFWIYRCAQLTQEKGYTYFSLAPVLSSMTKTGFDPSEDGHAYPAVLMGDANGRVIDVHGGGGGGHVMIVPGAVVTIVSWHSKAVVTMYNENNVPQKTFVVRAQSILDALGEYISSNGSATPPDRTTMTNDATFAMDPDNKLVNVHQYLKTHVHATTAPAPYAYAAPPYAIQPTRGGVAATPLPPSSPPADVVSTPVPTASPTPAVAPVTALGAETAALNARPSMAQSVARQLGCGAVQPNGDSTYVASCGSYSVLISCDGDQCHPMHTINAKSDD</sequence>
<dbReference type="AlphaFoldDB" id="A0A432LPU9"/>
<organism evidence="3 4">
    <name type="scientific">Dyella dinghuensis</name>
    <dbReference type="NCBI Taxonomy" id="1920169"/>
    <lineage>
        <taxon>Bacteria</taxon>
        <taxon>Pseudomonadati</taxon>
        <taxon>Pseudomonadota</taxon>
        <taxon>Gammaproteobacteria</taxon>
        <taxon>Lysobacterales</taxon>
        <taxon>Rhodanobacteraceae</taxon>
        <taxon>Dyella</taxon>
    </lineage>
</organism>
<proteinExistence type="predicted"/>